<evidence type="ECO:0000256" key="2">
    <source>
        <dbReference type="ARBA" id="ARBA00022670"/>
    </source>
</evidence>
<dbReference type="GO" id="GO:0046797">
    <property type="term" value="P:viral procapsid maturation"/>
    <property type="evidence" value="ECO:0007669"/>
    <property type="project" value="UniProtKB-KW"/>
</dbReference>
<evidence type="ECO:0000256" key="3">
    <source>
        <dbReference type="ARBA" id="ARBA00022801"/>
    </source>
</evidence>
<dbReference type="GO" id="GO:0006508">
    <property type="term" value="P:proteolysis"/>
    <property type="evidence" value="ECO:0007669"/>
    <property type="project" value="UniProtKB-KW"/>
</dbReference>
<dbReference type="GO" id="GO:0008233">
    <property type="term" value="F:peptidase activity"/>
    <property type="evidence" value="ECO:0007669"/>
    <property type="project" value="UniProtKB-KW"/>
</dbReference>
<keyword evidence="1" id="KW-1188">Viral release from host cell</keyword>
<dbReference type="SUPFAM" id="SSF56563">
    <property type="entry name" value="Major capsid protein gp5"/>
    <property type="match status" value="1"/>
</dbReference>
<evidence type="ECO:0000256" key="6">
    <source>
        <dbReference type="SAM" id="Coils"/>
    </source>
</evidence>
<dbReference type="NCBIfam" id="TIGR01543">
    <property type="entry name" value="proheadase_HK97"/>
    <property type="match status" value="1"/>
</dbReference>
<feature type="domain" description="Prohead serine protease" evidence="7">
    <location>
        <begin position="9"/>
        <end position="154"/>
    </location>
</feature>
<organism evidence="8">
    <name type="scientific">uncultured Caudovirales phage</name>
    <dbReference type="NCBI Taxonomy" id="2100421"/>
    <lineage>
        <taxon>Viruses</taxon>
        <taxon>Duplodnaviria</taxon>
        <taxon>Heunggongvirae</taxon>
        <taxon>Uroviricota</taxon>
        <taxon>Caudoviricetes</taxon>
        <taxon>Peduoviridae</taxon>
        <taxon>Maltschvirus</taxon>
        <taxon>Maltschvirus maltsch</taxon>
    </lineage>
</organism>
<name>A0A6J5N940_9CAUD</name>
<reference evidence="8" key="1">
    <citation type="submission" date="2020-04" db="EMBL/GenBank/DDBJ databases">
        <authorList>
            <person name="Chiriac C."/>
            <person name="Salcher M."/>
            <person name="Ghai R."/>
            <person name="Kavagutti S V."/>
        </authorList>
    </citation>
    <scope>NUCLEOTIDE SEQUENCE</scope>
</reference>
<evidence type="ECO:0000256" key="1">
    <source>
        <dbReference type="ARBA" id="ARBA00022612"/>
    </source>
</evidence>
<dbReference type="Pfam" id="PF25209">
    <property type="entry name" value="Phage_capsid_4"/>
    <property type="match status" value="1"/>
</dbReference>
<dbReference type="Pfam" id="PF04586">
    <property type="entry name" value="Peptidase_S78"/>
    <property type="match status" value="1"/>
</dbReference>
<evidence type="ECO:0000313" key="8">
    <source>
        <dbReference type="EMBL" id="CAB4155403.1"/>
    </source>
</evidence>
<keyword evidence="2 8" id="KW-0645">Protease</keyword>
<dbReference type="EMBL" id="LR796627">
    <property type="protein sequence ID" value="CAB4155403.1"/>
    <property type="molecule type" value="Genomic_DNA"/>
</dbReference>
<proteinExistence type="predicted"/>
<feature type="coiled-coil region" evidence="6">
    <location>
        <begin position="166"/>
        <end position="193"/>
    </location>
</feature>
<sequence length="499" mass="53706">MENIETRSFEIRESDLEQREVIGRAVPYNDTIDIGGGSSERFVPGSVDLNSHVKLFRDHKDIIGKVQQMEEREDGLWIRAKISSTKLGDETLALVKDGAINSFSVGFVPLVDEKQDRTIIRKKVKLKEVSLVAFPAYENASVTEVREIKEETMENTTTTPDYTTAITEVRNHAEELERRLDVLTADKTAVASAPQFRSYGEYVKAVAAGDVEAHRAFADTSGVLADTILKNAWVNDTIRILNNGRPTYNVFSSAPLPSDGMTIEYPLLNSDTTSIEEQEAEGDTLAFGKIDLTSATAPIKTYGGYTAMTRQLIERSSVAYVDAAFRAMAATYAKKTNNLAKAALGAANASTSSVAAWSADAIIEMLADSATKVNNETGKALEFILCSSDVFKQLAKQIDSTGRPIAAATNPTNGFGSINPVGLTGSIAGLPIVVDPSLANGSLYTGASSALTTYESAGAPFRLNDGDITNLTQQFSVYGYLAIAAQDPKAIVRVANPLD</sequence>
<gene>
    <name evidence="8" type="ORF">UFOVP660_5</name>
</gene>
<dbReference type="InterPro" id="IPR006433">
    <property type="entry name" value="Prohead_protease"/>
</dbReference>
<keyword evidence="5" id="KW-1273">Viral capsid maturation</keyword>
<evidence type="ECO:0000256" key="5">
    <source>
        <dbReference type="ARBA" id="ARBA00023045"/>
    </source>
</evidence>
<dbReference type="InterPro" id="IPR054613">
    <property type="entry name" value="Peptidase_S78_dom"/>
</dbReference>
<keyword evidence="3" id="KW-0378">Hydrolase</keyword>
<protein>
    <submittedName>
        <fullName evidence="8">Prohead protease</fullName>
    </submittedName>
</protein>
<evidence type="ECO:0000259" key="7">
    <source>
        <dbReference type="Pfam" id="PF04586"/>
    </source>
</evidence>
<keyword evidence="4" id="KW-0118">Viral capsid assembly</keyword>
<accession>A0A6J5N940</accession>
<evidence type="ECO:0000256" key="4">
    <source>
        <dbReference type="ARBA" id="ARBA00022950"/>
    </source>
</evidence>
<keyword evidence="6" id="KW-0175">Coiled coil</keyword>